<gene>
    <name evidence="1" type="ORF">P280DRAFT_484185</name>
</gene>
<evidence type="ECO:0000313" key="2">
    <source>
        <dbReference type="Proteomes" id="UP000799753"/>
    </source>
</evidence>
<protein>
    <submittedName>
        <fullName evidence="1">Uncharacterized protein</fullName>
    </submittedName>
</protein>
<dbReference type="OrthoDB" id="3799620at2759"/>
<accession>A0A6A6RNF8</accession>
<dbReference type="AlphaFoldDB" id="A0A6A6RNF8"/>
<dbReference type="EMBL" id="MU006801">
    <property type="protein sequence ID" value="KAF2636053.1"/>
    <property type="molecule type" value="Genomic_DNA"/>
</dbReference>
<name>A0A6A6RNF8_9PLEO</name>
<proteinExistence type="predicted"/>
<dbReference type="Proteomes" id="UP000799753">
    <property type="component" value="Unassembled WGS sequence"/>
</dbReference>
<reference evidence="1" key="1">
    <citation type="journal article" date="2020" name="Stud. Mycol.">
        <title>101 Dothideomycetes genomes: a test case for predicting lifestyles and emergence of pathogens.</title>
        <authorList>
            <person name="Haridas S."/>
            <person name="Albert R."/>
            <person name="Binder M."/>
            <person name="Bloem J."/>
            <person name="Labutti K."/>
            <person name="Salamov A."/>
            <person name="Andreopoulos B."/>
            <person name="Baker S."/>
            <person name="Barry K."/>
            <person name="Bills G."/>
            <person name="Bluhm B."/>
            <person name="Cannon C."/>
            <person name="Castanera R."/>
            <person name="Culley D."/>
            <person name="Daum C."/>
            <person name="Ezra D."/>
            <person name="Gonzalez J."/>
            <person name="Henrissat B."/>
            <person name="Kuo A."/>
            <person name="Liang C."/>
            <person name="Lipzen A."/>
            <person name="Lutzoni F."/>
            <person name="Magnuson J."/>
            <person name="Mondo S."/>
            <person name="Nolan M."/>
            <person name="Ohm R."/>
            <person name="Pangilinan J."/>
            <person name="Park H.-J."/>
            <person name="Ramirez L."/>
            <person name="Alfaro M."/>
            <person name="Sun H."/>
            <person name="Tritt A."/>
            <person name="Yoshinaga Y."/>
            <person name="Zwiers L.-H."/>
            <person name="Turgeon B."/>
            <person name="Goodwin S."/>
            <person name="Spatafora J."/>
            <person name="Crous P."/>
            <person name="Grigoriev I."/>
        </authorList>
    </citation>
    <scope>NUCLEOTIDE SEQUENCE</scope>
    <source>
        <strain evidence="1">CBS 473.64</strain>
    </source>
</reference>
<evidence type="ECO:0000313" key="1">
    <source>
        <dbReference type="EMBL" id="KAF2636053.1"/>
    </source>
</evidence>
<organism evidence="1 2">
    <name type="scientific">Massarina eburnea CBS 473.64</name>
    <dbReference type="NCBI Taxonomy" id="1395130"/>
    <lineage>
        <taxon>Eukaryota</taxon>
        <taxon>Fungi</taxon>
        <taxon>Dikarya</taxon>
        <taxon>Ascomycota</taxon>
        <taxon>Pezizomycotina</taxon>
        <taxon>Dothideomycetes</taxon>
        <taxon>Pleosporomycetidae</taxon>
        <taxon>Pleosporales</taxon>
        <taxon>Massarineae</taxon>
        <taxon>Massarinaceae</taxon>
        <taxon>Massarina</taxon>
    </lineage>
</organism>
<sequence length="297" mass="34396">MDRQHHGAISLNDYLDPQYANHISVELESSSIFFRLPRELRDEVYSFAFGTDSIGSWHGNLRILVPQTGRPYNRLEGLPNWMRTNKPFLKESLHCITRDREVVIKGHKSMFASRIPSERANKSMLLLTHVRLIIKLPEFRLSRRTESICSLDDFRRINVYLANLLQILKSLKTRPYITLELAFCFFLPDEREESYLSRCIKSARESGLEGLCDKAVVTLRYRSKEPSLIRNGKMEISLSEALEVVKKHAENFLKKGDIDVKNVRSLVREMPPPPLSIEVVELSIKQEVKTDRDKLAI</sequence>
<keyword evidence="2" id="KW-1185">Reference proteome</keyword>